<proteinExistence type="predicted"/>
<organism evidence="1 2">
    <name type="scientific">Acer negundo</name>
    <name type="common">Box elder</name>
    <dbReference type="NCBI Taxonomy" id="4023"/>
    <lineage>
        <taxon>Eukaryota</taxon>
        <taxon>Viridiplantae</taxon>
        <taxon>Streptophyta</taxon>
        <taxon>Embryophyta</taxon>
        <taxon>Tracheophyta</taxon>
        <taxon>Spermatophyta</taxon>
        <taxon>Magnoliopsida</taxon>
        <taxon>eudicotyledons</taxon>
        <taxon>Gunneridae</taxon>
        <taxon>Pentapetalae</taxon>
        <taxon>rosids</taxon>
        <taxon>malvids</taxon>
        <taxon>Sapindales</taxon>
        <taxon>Sapindaceae</taxon>
        <taxon>Hippocastanoideae</taxon>
        <taxon>Acereae</taxon>
        <taxon>Acer</taxon>
    </lineage>
</organism>
<sequence>MRSNSESASRENAKFNLPKRKFIISRVKVAKRVSNKEKKKPKMQSCDMCYIHHNVGSRLYLLFGTIYEDGIAKSSSTKQHSNHHRLRYSWLRSSVFNRASFNFPPSVAWVALFGFMEHFAYHAGQPLCKSKKLRMAQTFDCENNFACTWKIQQILGMSQVQEGKFSHVMKFYEKQK</sequence>
<keyword evidence="2" id="KW-1185">Reference proteome</keyword>
<evidence type="ECO:0000313" key="2">
    <source>
        <dbReference type="Proteomes" id="UP001064489"/>
    </source>
</evidence>
<name>A0AAD5J2K0_ACENE</name>
<reference evidence="1" key="2">
    <citation type="submission" date="2023-02" db="EMBL/GenBank/DDBJ databases">
        <authorList>
            <person name="Swenson N.G."/>
            <person name="Wegrzyn J.L."/>
            <person name="Mcevoy S.L."/>
        </authorList>
    </citation>
    <scope>NUCLEOTIDE SEQUENCE</scope>
    <source>
        <strain evidence="1">91603</strain>
        <tissue evidence="1">Leaf</tissue>
    </source>
</reference>
<comment type="caution">
    <text evidence="1">The sequence shown here is derived from an EMBL/GenBank/DDBJ whole genome shotgun (WGS) entry which is preliminary data.</text>
</comment>
<reference evidence="1" key="1">
    <citation type="journal article" date="2022" name="Plant J.">
        <title>Strategies of tolerance reflected in two North American maple genomes.</title>
        <authorList>
            <person name="McEvoy S.L."/>
            <person name="Sezen U.U."/>
            <person name="Trouern-Trend A."/>
            <person name="McMahon S.M."/>
            <person name="Schaberg P.G."/>
            <person name="Yang J."/>
            <person name="Wegrzyn J.L."/>
            <person name="Swenson N.G."/>
        </authorList>
    </citation>
    <scope>NUCLEOTIDE SEQUENCE</scope>
    <source>
        <strain evidence="1">91603</strain>
    </source>
</reference>
<evidence type="ECO:0000313" key="1">
    <source>
        <dbReference type="EMBL" id="KAI9182202.1"/>
    </source>
</evidence>
<dbReference type="AlphaFoldDB" id="A0AAD5J2K0"/>
<dbReference type="EMBL" id="JAJSOW010000101">
    <property type="protein sequence ID" value="KAI9182202.1"/>
    <property type="molecule type" value="Genomic_DNA"/>
</dbReference>
<accession>A0AAD5J2K0</accession>
<protein>
    <submittedName>
        <fullName evidence="1">Uncharacterized protein</fullName>
    </submittedName>
</protein>
<dbReference type="Proteomes" id="UP001064489">
    <property type="component" value="Chromosome 4"/>
</dbReference>
<gene>
    <name evidence="1" type="ORF">LWI28_023077</name>
</gene>